<feature type="domain" description="YhfX-like C-terminal" evidence="2">
    <location>
        <begin position="279"/>
        <end position="373"/>
    </location>
</feature>
<dbReference type="EMBL" id="FXAZ01000004">
    <property type="protein sequence ID" value="SMG51406.1"/>
    <property type="molecule type" value="Genomic_DNA"/>
</dbReference>
<evidence type="ECO:0000313" key="3">
    <source>
        <dbReference type="EMBL" id="SMG51406.1"/>
    </source>
</evidence>
<dbReference type="InterPro" id="IPR001608">
    <property type="entry name" value="Ala_racemase_N"/>
</dbReference>
<dbReference type="Pfam" id="PF01168">
    <property type="entry name" value="Ala_racemase_N"/>
    <property type="match status" value="1"/>
</dbReference>
<dbReference type="Pfam" id="PF21279">
    <property type="entry name" value="YhfX-like_C"/>
    <property type="match status" value="1"/>
</dbReference>
<keyword evidence="4" id="KW-1185">Reference proteome</keyword>
<evidence type="ECO:0000259" key="1">
    <source>
        <dbReference type="Pfam" id="PF01168"/>
    </source>
</evidence>
<sequence>MFLYKTAKRNPELMEAAVLLHQSGKILPDTYVLDYDSIQENAAHMLGTAERYGLELFVMTKQLGRNPLLSSMLIDMGFTGTVTVDYREALLMIKHGIPLAHVGHLVQTPTHALQQIIAAKPSLMTVFSIEKAKEIDRFSRQAGRIQPIMLRVIGHDDVIYDCQQGGIALMDLEKTMLELSKLSHVVVEGVTTFPCFLYDAEHKDVRPTNNAYTLLEAAEQLRTRYDQPIKHINMPSATCTHTIPAIKAIGGTQGEPGHGLIGTTPMHAAADLVETPAIVYVSEISHSYGEYSYCYGGGHYRRSGVERAYVIDKNGNRTDSRVRKPDATSIDYYFALEGKHEVGSTVIFAFRTQIFVTRSDVAIVQGLHAGQGQLVGIYDSLGQPKEAG</sequence>
<feature type="domain" description="Alanine racemase N-terminal" evidence="1">
    <location>
        <begin position="34"/>
        <end position="265"/>
    </location>
</feature>
<organism evidence="3 4">
    <name type="scientific">Paenibacillus aquistagni</name>
    <dbReference type="NCBI Taxonomy" id="1852522"/>
    <lineage>
        <taxon>Bacteria</taxon>
        <taxon>Bacillati</taxon>
        <taxon>Bacillota</taxon>
        <taxon>Bacilli</taxon>
        <taxon>Bacillales</taxon>
        <taxon>Paenibacillaceae</taxon>
        <taxon>Paenibacillus</taxon>
    </lineage>
</organism>
<dbReference type="Gene3D" id="2.40.37.30">
    <property type="match status" value="2"/>
</dbReference>
<dbReference type="RefSeq" id="WP_176228949.1">
    <property type="nucleotide sequence ID" value="NZ_FXAZ01000004.1"/>
</dbReference>
<gene>
    <name evidence="3" type="ORF">SAMN06295960_3258</name>
</gene>
<dbReference type="STRING" id="1852522.SAMN06295960_3258"/>
<accession>A0A1X7LC38</accession>
<dbReference type="AlphaFoldDB" id="A0A1X7LC38"/>
<protein>
    <submittedName>
        <fullName evidence="3">Predicted amino acid racemase</fullName>
    </submittedName>
</protein>
<evidence type="ECO:0000259" key="2">
    <source>
        <dbReference type="Pfam" id="PF21279"/>
    </source>
</evidence>
<reference evidence="3 4" key="1">
    <citation type="submission" date="2017-04" db="EMBL/GenBank/DDBJ databases">
        <authorList>
            <person name="Afonso C.L."/>
            <person name="Miller P.J."/>
            <person name="Scott M.A."/>
            <person name="Spackman E."/>
            <person name="Goraichik I."/>
            <person name="Dimitrov K.M."/>
            <person name="Suarez D.L."/>
            <person name="Swayne D.E."/>
        </authorList>
    </citation>
    <scope>NUCLEOTIDE SEQUENCE [LARGE SCALE GENOMIC DNA]</scope>
    <source>
        <strain evidence="3 4">11</strain>
    </source>
</reference>
<proteinExistence type="predicted"/>
<name>A0A1X7LC38_9BACL</name>
<dbReference type="InterPro" id="IPR048449">
    <property type="entry name" value="YhfX-like_C"/>
</dbReference>
<evidence type="ECO:0000313" key="4">
    <source>
        <dbReference type="Proteomes" id="UP000193834"/>
    </source>
</evidence>
<dbReference type="InterPro" id="IPR029066">
    <property type="entry name" value="PLP-binding_barrel"/>
</dbReference>
<dbReference type="SUPFAM" id="SSF51419">
    <property type="entry name" value="PLP-binding barrel"/>
    <property type="match status" value="1"/>
</dbReference>
<dbReference type="Proteomes" id="UP000193834">
    <property type="component" value="Unassembled WGS sequence"/>
</dbReference>